<proteinExistence type="inferred from homology"/>
<dbReference type="SUPFAM" id="SSF48208">
    <property type="entry name" value="Six-hairpin glycosidases"/>
    <property type="match status" value="1"/>
</dbReference>
<dbReference type="eggNOG" id="COG2942">
    <property type="taxonomic scope" value="Bacteria"/>
</dbReference>
<evidence type="ECO:0000313" key="4">
    <source>
        <dbReference type="Proteomes" id="UP000001036"/>
    </source>
</evidence>
<organism evidence="3 4">
    <name type="scientific">Cellvibrio japonicus (strain Ueda107)</name>
    <name type="common">Pseudomonas fluorescens subsp. cellulosa</name>
    <dbReference type="NCBI Taxonomy" id="498211"/>
    <lineage>
        <taxon>Bacteria</taxon>
        <taxon>Pseudomonadati</taxon>
        <taxon>Pseudomonadota</taxon>
        <taxon>Gammaproteobacteria</taxon>
        <taxon>Cellvibrionales</taxon>
        <taxon>Cellvibrionaceae</taxon>
        <taxon>Cellvibrio</taxon>
    </lineage>
</organism>
<dbReference type="HOGENOM" id="CLU_046651_1_0_6"/>
<dbReference type="Pfam" id="PF07221">
    <property type="entry name" value="GlcNAc_2-epim"/>
    <property type="match status" value="1"/>
</dbReference>
<dbReference type="GO" id="GO:0016853">
    <property type="term" value="F:isomerase activity"/>
    <property type="evidence" value="ECO:0007669"/>
    <property type="project" value="UniProtKB-KW"/>
</dbReference>
<evidence type="ECO:0000256" key="1">
    <source>
        <dbReference type="ARBA" id="ARBA00008558"/>
    </source>
</evidence>
<comment type="similarity">
    <text evidence="1">Belongs to the N-acylglucosamine 2-epimerase family.</text>
</comment>
<dbReference type="Proteomes" id="UP000001036">
    <property type="component" value="Chromosome"/>
</dbReference>
<dbReference type="GO" id="GO:0003919">
    <property type="term" value="F:FMN adenylyltransferase activity"/>
    <property type="evidence" value="ECO:0007669"/>
    <property type="project" value="UniProtKB-EC"/>
</dbReference>
<dbReference type="InterPro" id="IPR008928">
    <property type="entry name" value="6-hairpin_glycosidase_sf"/>
</dbReference>
<evidence type="ECO:0000256" key="2">
    <source>
        <dbReference type="ARBA" id="ARBA00023235"/>
    </source>
</evidence>
<dbReference type="EMBL" id="CP000934">
    <property type="protein sequence ID" value="ACE85117.1"/>
    <property type="molecule type" value="Genomic_DNA"/>
</dbReference>
<dbReference type="PANTHER" id="PTHR15108">
    <property type="entry name" value="N-ACYLGLUCOSAMINE-2-EPIMERASE"/>
    <property type="match status" value="1"/>
</dbReference>
<dbReference type="Gene3D" id="1.50.10.10">
    <property type="match status" value="1"/>
</dbReference>
<reference evidence="3 4" key="1">
    <citation type="journal article" date="2008" name="J. Bacteriol.">
        <title>Insights into plant cell wall degradation from the genome sequence of the soil bacterium Cellvibrio japonicus.</title>
        <authorList>
            <person name="Deboy R.T."/>
            <person name="Mongodin E.F."/>
            <person name="Fouts D.E."/>
            <person name="Tailford L.E."/>
            <person name="Khouri H."/>
            <person name="Emerson J.B."/>
            <person name="Mohamoud Y."/>
            <person name="Watkins K."/>
            <person name="Henrissat B."/>
            <person name="Gilbert H.J."/>
            <person name="Nelson K.E."/>
        </authorList>
    </citation>
    <scope>NUCLEOTIDE SEQUENCE [LARGE SCALE GENOMIC DNA]</scope>
    <source>
        <strain evidence="3 4">Ueda107</strain>
    </source>
</reference>
<gene>
    <name evidence="3" type="primary">manC</name>
    <name evidence="3" type="ordered locus">CJA_3307</name>
</gene>
<keyword evidence="3" id="KW-0808">Transferase</keyword>
<dbReference type="KEGG" id="cja:CJA_3307"/>
<protein>
    <submittedName>
        <fullName evidence="3">Mannose-6-phosphate isomerase-like protein</fullName>
        <ecNumber evidence="3">2.7.7.2</ecNumber>
    </submittedName>
</protein>
<keyword evidence="3" id="KW-0548">Nucleotidyltransferase</keyword>
<dbReference type="EC" id="2.7.7.2" evidence="3"/>
<dbReference type="AlphaFoldDB" id="B3PEK5"/>
<name>B3PEK5_CELJU</name>
<dbReference type="InterPro" id="IPR012341">
    <property type="entry name" value="6hp_glycosidase-like_sf"/>
</dbReference>
<keyword evidence="4" id="KW-1185">Reference proteome</keyword>
<evidence type="ECO:0000313" key="3">
    <source>
        <dbReference type="EMBL" id="ACE85117.1"/>
    </source>
</evidence>
<dbReference type="STRING" id="498211.CJA_3307"/>
<sequence length="400" mass="44955">MHSLRLRATAEGPEFMSHALRAAASRLEHWIRQDALPLWLERGIAPQTRAHYERLTPEGVPDLAASTRVRVQARQAFFFAAAYHRGWCPEGKATAKALLEFVHQHAAHPTAGAGYTHLLNPEFVVVDTRQDLYDHAFFLLANAWCYRAFGEQQYLDEANTLVAHLDEKFGSSVGGWIEGDYAYPYRRQNPHMHLFEAFLALHDATGDAKWLARVGELFALFQTRFFDAPLGVLFEFFDDNWVRLPNAKGDTVEPGHMMEWVWLLDWYGRRSGRPVARYIDTLYKRGLAIGLAPSGLLYDAVAADGRIIDPNKRCWGITELIKASLVQIRAGNPAAEAIAIKGVEDLFTYYLCASTPGSYVDQRGPQDEVVVDVAPASTLYHLIVAAMELLDHFELVASAR</sequence>
<dbReference type="InterPro" id="IPR010819">
    <property type="entry name" value="AGE/CE"/>
</dbReference>
<dbReference type="GO" id="GO:0005975">
    <property type="term" value="P:carbohydrate metabolic process"/>
    <property type="evidence" value="ECO:0007669"/>
    <property type="project" value="InterPro"/>
</dbReference>
<keyword evidence="2 3" id="KW-0413">Isomerase</keyword>
<accession>B3PEK5</accession>